<dbReference type="Proteomes" id="UP000729402">
    <property type="component" value="Unassembled WGS sequence"/>
</dbReference>
<evidence type="ECO:0000313" key="3">
    <source>
        <dbReference type="Proteomes" id="UP000729402"/>
    </source>
</evidence>
<accession>A0A8J5WX40</accession>
<reference evidence="2" key="1">
    <citation type="journal article" date="2021" name="bioRxiv">
        <title>Whole Genome Assembly and Annotation of Northern Wild Rice, Zizania palustris L., Supports a Whole Genome Duplication in the Zizania Genus.</title>
        <authorList>
            <person name="Haas M."/>
            <person name="Kono T."/>
            <person name="Macchietto M."/>
            <person name="Millas R."/>
            <person name="McGilp L."/>
            <person name="Shao M."/>
            <person name="Duquette J."/>
            <person name="Hirsch C.N."/>
            <person name="Kimball J."/>
        </authorList>
    </citation>
    <scope>NUCLEOTIDE SEQUENCE</scope>
    <source>
        <tissue evidence="2">Fresh leaf tissue</tissue>
    </source>
</reference>
<gene>
    <name evidence="2" type="ORF">GUJ93_ZPchr0013g37750</name>
</gene>
<keyword evidence="1" id="KW-0812">Transmembrane</keyword>
<feature type="transmembrane region" description="Helical" evidence="1">
    <location>
        <begin position="55"/>
        <end position="73"/>
    </location>
</feature>
<reference evidence="2" key="2">
    <citation type="submission" date="2021-02" db="EMBL/GenBank/DDBJ databases">
        <authorList>
            <person name="Kimball J.A."/>
            <person name="Haas M.W."/>
            <person name="Macchietto M."/>
            <person name="Kono T."/>
            <person name="Duquette J."/>
            <person name="Shao M."/>
        </authorList>
    </citation>
    <scope>NUCLEOTIDE SEQUENCE</scope>
    <source>
        <tissue evidence="2">Fresh leaf tissue</tissue>
    </source>
</reference>
<feature type="transmembrane region" description="Helical" evidence="1">
    <location>
        <begin position="23"/>
        <end position="43"/>
    </location>
</feature>
<evidence type="ECO:0000256" key="1">
    <source>
        <dbReference type="SAM" id="Phobius"/>
    </source>
</evidence>
<dbReference type="OrthoDB" id="1921056at2759"/>
<organism evidence="2 3">
    <name type="scientific">Zizania palustris</name>
    <name type="common">Northern wild rice</name>
    <dbReference type="NCBI Taxonomy" id="103762"/>
    <lineage>
        <taxon>Eukaryota</taxon>
        <taxon>Viridiplantae</taxon>
        <taxon>Streptophyta</taxon>
        <taxon>Embryophyta</taxon>
        <taxon>Tracheophyta</taxon>
        <taxon>Spermatophyta</taxon>
        <taxon>Magnoliopsida</taxon>
        <taxon>Liliopsida</taxon>
        <taxon>Poales</taxon>
        <taxon>Poaceae</taxon>
        <taxon>BOP clade</taxon>
        <taxon>Oryzoideae</taxon>
        <taxon>Oryzeae</taxon>
        <taxon>Zizaniinae</taxon>
        <taxon>Zizania</taxon>
    </lineage>
</organism>
<keyword evidence="3" id="KW-1185">Reference proteome</keyword>
<feature type="transmembrane region" description="Helical" evidence="1">
    <location>
        <begin position="108"/>
        <end position="127"/>
    </location>
</feature>
<keyword evidence="1" id="KW-0472">Membrane</keyword>
<dbReference type="AlphaFoldDB" id="A0A8J5WX40"/>
<proteinExistence type="predicted"/>
<keyword evidence="1" id="KW-1133">Transmembrane helix</keyword>
<evidence type="ECO:0000313" key="2">
    <source>
        <dbReference type="EMBL" id="KAG8096767.1"/>
    </source>
</evidence>
<sequence length="133" mass="15171">MAYYDRRGESSIVEAFTLSPVPYPVILILGMVMLLLGFSWFFTYEEFMEEAAEQFSWALLAVPIALVLLIKWISSVETFEGYFGFYPTERRWNRGGYDAASADGSSPWGVAMVVLLLLVLATFHSTFQDMWKP</sequence>
<evidence type="ECO:0008006" key="4">
    <source>
        <dbReference type="Google" id="ProtNLM"/>
    </source>
</evidence>
<comment type="caution">
    <text evidence="2">The sequence shown here is derived from an EMBL/GenBank/DDBJ whole genome shotgun (WGS) entry which is preliminary data.</text>
</comment>
<name>A0A8J5WX40_ZIZPA</name>
<dbReference type="EMBL" id="JAAALK010000079">
    <property type="protein sequence ID" value="KAG8096767.1"/>
    <property type="molecule type" value="Genomic_DNA"/>
</dbReference>
<dbReference type="PANTHER" id="PTHR33306">
    <property type="entry name" value="EXPRESSED PROTEIN-RELATED-RELATED"/>
    <property type="match status" value="1"/>
</dbReference>
<dbReference type="PANTHER" id="PTHR33306:SF7">
    <property type="entry name" value="EXPRESSED PROTEIN"/>
    <property type="match status" value="1"/>
</dbReference>
<protein>
    <recommendedName>
        <fullName evidence="4">Transmembrane protein</fullName>
    </recommendedName>
</protein>